<dbReference type="Gene3D" id="1.10.3090.10">
    <property type="entry name" value="cca-adding enzyme, domain 2"/>
    <property type="match status" value="1"/>
</dbReference>
<keyword evidence="3" id="KW-0819">tRNA processing</keyword>
<keyword evidence="8" id="KW-0067">ATP-binding</keyword>
<dbReference type="InterPro" id="IPR006674">
    <property type="entry name" value="HD_domain"/>
</dbReference>
<evidence type="ECO:0000256" key="10">
    <source>
        <dbReference type="ARBA" id="ARBA00022884"/>
    </source>
</evidence>
<evidence type="ECO:0000259" key="12">
    <source>
        <dbReference type="PROSITE" id="PS51831"/>
    </source>
</evidence>
<dbReference type="Gene3D" id="3.30.460.10">
    <property type="entry name" value="Beta Polymerase, domain 2"/>
    <property type="match status" value="1"/>
</dbReference>
<gene>
    <name evidence="13" type="ORF">ACFSVN_01870</name>
</gene>
<proteinExistence type="inferred from homology"/>
<keyword evidence="9" id="KW-0460">Magnesium</keyword>
<keyword evidence="4" id="KW-0548">Nucleotidyltransferase</keyword>
<sequence length="471" mass="54436">MNNIPTLHQKVFRIISDAAGELDCPVYVVGGYVRDYYLNRLKEGVMDLDFVTVGSGIALAKKVADNIEGSSLAVYQQFGTAQVKAGELELEFVGARKESYRKNSRKPIVEDGTLEDDQLRRDLTINALSWSLNKENYGQLVDPFEGMKDLENKIVKTPIDPHQTFDDDPLRMMRAIRFASQLDFRIEEKTFEAITEMAERINIISKERIIDELNKIILSDQPSLGFTMLFKTGLLKEFFPEMHELHGVKEINGVRHKDNFWHTLKVLDNVIELGADLWLRWAAIMHDIAKPPTQRFHEKAGWTFHGHDALGAKWTKRIFRRLGLPLDERMRYVKKLVRLHLRPIALVSDEVSDSAIRRLIYEAGDDIDDLMKLCRADITTKNDYKQVKYQKNFDYVERRIKEVEEKDRLRKWKNPLSGEEIMDALNIKPSKTVGDVKDAVKEAILNGEIPNEHDAAFNYMMEHKEDFLNNG</sequence>
<comment type="similarity">
    <text evidence="11">Belongs to the tRNA nucleotidyltransferase/poly(A) polymerase family.</text>
</comment>
<dbReference type="PANTHER" id="PTHR47545:SF1">
    <property type="entry name" value="MULTIFUNCTIONAL CCA PROTEIN"/>
    <property type="match status" value="1"/>
</dbReference>
<dbReference type="SUPFAM" id="SSF81301">
    <property type="entry name" value="Nucleotidyltransferase"/>
    <property type="match status" value="1"/>
</dbReference>
<comment type="caution">
    <text evidence="13">The sequence shown here is derived from an EMBL/GenBank/DDBJ whole genome shotgun (WGS) entry which is preliminary data.</text>
</comment>
<keyword evidence="2 11" id="KW-0808">Transferase</keyword>
<evidence type="ECO:0000313" key="13">
    <source>
        <dbReference type="EMBL" id="MFD2531187.1"/>
    </source>
</evidence>
<name>A0ABW5JGN0_9BACT</name>
<keyword evidence="14" id="KW-1185">Reference proteome</keyword>
<keyword evidence="6" id="KW-0547">Nucleotide-binding</keyword>
<dbReference type="Proteomes" id="UP001597460">
    <property type="component" value="Unassembled WGS sequence"/>
</dbReference>
<evidence type="ECO:0000313" key="14">
    <source>
        <dbReference type="Proteomes" id="UP001597460"/>
    </source>
</evidence>
<dbReference type="CDD" id="cd05398">
    <property type="entry name" value="NT_ClassII-CCAase"/>
    <property type="match status" value="1"/>
</dbReference>
<dbReference type="InterPro" id="IPR002646">
    <property type="entry name" value="PolA_pol_head_dom"/>
</dbReference>
<organism evidence="13 14">
    <name type="scientific">Gracilimonas halophila</name>
    <dbReference type="NCBI Taxonomy" id="1834464"/>
    <lineage>
        <taxon>Bacteria</taxon>
        <taxon>Pseudomonadati</taxon>
        <taxon>Balneolota</taxon>
        <taxon>Balneolia</taxon>
        <taxon>Balneolales</taxon>
        <taxon>Balneolaceae</taxon>
        <taxon>Gracilimonas</taxon>
    </lineage>
</organism>
<dbReference type="PROSITE" id="PS51831">
    <property type="entry name" value="HD"/>
    <property type="match status" value="1"/>
</dbReference>
<reference evidence="14" key="1">
    <citation type="journal article" date="2019" name="Int. J. Syst. Evol. Microbiol.">
        <title>The Global Catalogue of Microorganisms (GCM) 10K type strain sequencing project: providing services to taxonomists for standard genome sequencing and annotation.</title>
        <authorList>
            <consortium name="The Broad Institute Genomics Platform"/>
            <consortium name="The Broad Institute Genome Sequencing Center for Infectious Disease"/>
            <person name="Wu L."/>
            <person name="Ma J."/>
        </authorList>
    </citation>
    <scope>NUCLEOTIDE SEQUENCE [LARGE SCALE GENOMIC DNA]</scope>
    <source>
        <strain evidence="14">KCTC 52042</strain>
    </source>
</reference>
<dbReference type="Pfam" id="PF12627">
    <property type="entry name" value="PolyA_pol_RNAbd"/>
    <property type="match status" value="1"/>
</dbReference>
<dbReference type="CDD" id="cd00077">
    <property type="entry name" value="HDc"/>
    <property type="match status" value="1"/>
</dbReference>
<keyword evidence="7" id="KW-0692">RNA repair</keyword>
<evidence type="ECO:0000256" key="11">
    <source>
        <dbReference type="RuleBase" id="RU003953"/>
    </source>
</evidence>
<dbReference type="InterPro" id="IPR043519">
    <property type="entry name" value="NT_sf"/>
</dbReference>
<dbReference type="InterPro" id="IPR050124">
    <property type="entry name" value="tRNA_CCA-adding_enzyme"/>
</dbReference>
<dbReference type="InterPro" id="IPR032828">
    <property type="entry name" value="PolyA_RNA-bd"/>
</dbReference>
<dbReference type="Gene3D" id="1.10.246.80">
    <property type="match status" value="1"/>
</dbReference>
<evidence type="ECO:0000256" key="1">
    <source>
        <dbReference type="ARBA" id="ARBA00001946"/>
    </source>
</evidence>
<evidence type="ECO:0000256" key="6">
    <source>
        <dbReference type="ARBA" id="ARBA00022741"/>
    </source>
</evidence>
<dbReference type="SUPFAM" id="SSF81891">
    <property type="entry name" value="Poly A polymerase C-terminal region-like"/>
    <property type="match status" value="1"/>
</dbReference>
<evidence type="ECO:0000256" key="7">
    <source>
        <dbReference type="ARBA" id="ARBA00022800"/>
    </source>
</evidence>
<dbReference type="RefSeq" id="WP_390297754.1">
    <property type="nucleotide sequence ID" value="NZ_JBHULI010000002.1"/>
</dbReference>
<dbReference type="InterPro" id="IPR003607">
    <property type="entry name" value="HD/PDEase_dom"/>
</dbReference>
<keyword evidence="5" id="KW-0479">Metal-binding</keyword>
<accession>A0ABW5JGN0</accession>
<evidence type="ECO:0000256" key="3">
    <source>
        <dbReference type="ARBA" id="ARBA00022694"/>
    </source>
</evidence>
<dbReference type="Pfam" id="PF01966">
    <property type="entry name" value="HD"/>
    <property type="match status" value="1"/>
</dbReference>
<evidence type="ECO:0000256" key="8">
    <source>
        <dbReference type="ARBA" id="ARBA00022840"/>
    </source>
</evidence>
<feature type="domain" description="HD" evidence="12">
    <location>
        <begin position="259"/>
        <end position="370"/>
    </location>
</feature>
<comment type="cofactor">
    <cofactor evidence="1">
        <name>Mg(2+)</name>
        <dbReference type="ChEBI" id="CHEBI:18420"/>
    </cofactor>
</comment>
<dbReference type="Pfam" id="PF01743">
    <property type="entry name" value="PolyA_pol"/>
    <property type="match status" value="1"/>
</dbReference>
<evidence type="ECO:0000256" key="5">
    <source>
        <dbReference type="ARBA" id="ARBA00022723"/>
    </source>
</evidence>
<keyword evidence="10 11" id="KW-0694">RNA-binding</keyword>
<evidence type="ECO:0000256" key="9">
    <source>
        <dbReference type="ARBA" id="ARBA00022842"/>
    </source>
</evidence>
<evidence type="ECO:0000256" key="2">
    <source>
        <dbReference type="ARBA" id="ARBA00022679"/>
    </source>
</evidence>
<protein>
    <submittedName>
        <fullName evidence="13">CCA tRNA nucleotidyltransferase</fullName>
    </submittedName>
</protein>
<dbReference type="EMBL" id="JBHULI010000002">
    <property type="protein sequence ID" value="MFD2531187.1"/>
    <property type="molecule type" value="Genomic_DNA"/>
</dbReference>
<evidence type="ECO:0000256" key="4">
    <source>
        <dbReference type="ARBA" id="ARBA00022695"/>
    </source>
</evidence>
<dbReference type="PANTHER" id="PTHR47545">
    <property type="entry name" value="MULTIFUNCTIONAL CCA PROTEIN"/>
    <property type="match status" value="1"/>
</dbReference>